<reference evidence="1 2" key="1">
    <citation type="submission" date="2018-04" db="EMBL/GenBank/DDBJ databases">
        <title>Active sludge and wastewater microbial communities from Klosterneuburg, Austria.</title>
        <authorList>
            <person name="Wagner M."/>
        </authorList>
    </citation>
    <scope>NUCLEOTIDE SEQUENCE [LARGE SCALE GENOMIC DNA]</scope>
    <source>
        <strain evidence="1 2">Nm 57</strain>
    </source>
</reference>
<dbReference type="InterPro" id="IPR038666">
    <property type="entry name" value="SSP1_head-tail_sf"/>
</dbReference>
<organism evidence="1 2">
    <name type="scientific">Nitrosomonas eutropha</name>
    <dbReference type="NCBI Taxonomy" id="916"/>
    <lineage>
        <taxon>Bacteria</taxon>
        <taxon>Pseudomonadati</taxon>
        <taxon>Pseudomonadota</taxon>
        <taxon>Betaproteobacteria</taxon>
        <taxon>Nitrosomonadales</taxon>
        <taxon>Nitrosomonadaceae</taxon>
        <taxon>Nitrosomonas</taxon>
    </lineage>
</organism>
<protein>
    <submittedName>
        <fullName evidence="1">SPP1 family predicted phage head-tail adaptor</fullName>
    </submittedName>
</protein>
<dbReference type="NCBIfam" id="TIGR01563">
    <property type="entry name" value="gp16_SPP1"/>
    <property type="match status" value="1"/>
</dbReference>
<dbReference type="InterPro" id="IPR008767">
    <property type="entry name" value="Phage_SPP1_head-tail_adaptor"/>
</dbReference>
<accession>A0ABX5MDS0</accession>
<evidence type="ECO:0000313" key="2">
    <source>
        <dbReference type="Proteomes" id="UP000247780"/>
    </source>
</evidence>
<dbReference type="Gene3D" id="2.40.10.270">
    <property type="entry name" value="Bacteriophage SPP1 head-tail adaptor protein"/>
    <property type="match status" value="1"/>
</dbReference>
<gene>
    <name evidence="1" type="ORF">C8R14_10761</name>
</gene>
<dbReference type="RefSeq" id="WP_011634518.1">
    <property type="nucleotide sequence ID" value="NZ_QICQ01000007.1"/>
</dbReference>
<sequence>MSGIKSGRLRHRVVIKQRVDTQDVQGNITESWELYRTVWAAIEDLSVRDFIAADAAQSQITTQITIRYLPTFDPLRMRIHHGNVVYEPVGVLADKGSGREYQTIPTKRLSN</sequence>
<dbReference type="Proteomes" id="UP000247780">
    <property type="component" value="Unassembled WGS sequence"/>
</dbReference>
<evidence type="ECO:0000313" key="1">
    <source>
        <dbReference type="EMBL" id="PXV82489.1"/>
    </source>
</evidence>
<dbReference type="EMBL" id="QICQ01000007">
    <property type="protein sequence ID" value="PXV82489.1"/>
    <property type="molecule type" value="Genomic_DNA"/>
</dbReference>
<proteinExistence type="predicted"/>
<dbReference type="Pfam" id="PF05521">
    <property type="entry name" value="Phage_HCP"/>
    <property type="match status" value="1"/>
</dbReference>
<keyword evidence="2" id="KW-1185">Reference proteome</keyword>
<comment type="caution">
    <text evidence="1">The sequence shown here is derived from an EMBL/GenBank/DDBJ whole genome shotgun (WGS) entry which is preliminary data.</text>
</comment>
<name>A0ABX5MDS0_9PROT</name>